<name>A0A4V3D8F2_9ACTN</name>
<evidence type="ECO:0000256" key="2">
    <source>
        <dbReference type="ARBA" id="ARBA00022801"/>
    </source>
</evidence>
<protein>
    <submittedName>
        <fullName evidence="4">ADP-ribosylglycohydrolase</fullName>
    </submittedName>
</protein>
<feature type="binding site" evidence="3">
    <location>
        <position position="62"/>
    </location>
    <ligand>
        <name>Mg(2+)</name>
        <dbReference type="ChEBI" id="CHEBI:18420"/>
        <label>1</label>
    </ligand>
</feature>
<organism evidence="4 5">
    <name type="scientific">Actinorugispora endophytica</name>
    <dbReference type="NCBI Taxonomy" id="1605990"/>
    <lineage>
        <taxon>Bacteria</taxon>
        <taxon>Bacillati</taxon>
        <taxon>Actinomycetota</taxon>
        <taxon>Actinomycetes</taxon>
        <taxon>Streptosporangiales</taxon>
        <taxon>Nocardiopsidaceae</taxon>
        <taxon>Actinorugispora</taxon>
    </lineage>
</organism>
<dbReference type="PANTHER" id="PTHR16222">
    <property type="entry name" value="ADP-RIBOSYLGLYCOHYDROLASE"/>
    <property type="match status" value="1"/>
</dbReference>
<dbReference type="InterPro" id="IPR036705">
    <property type="entry name" value="Ribosyl_crysJ1_sf"/>
</dbReference>
<keyword evidence="3" id="KW-0460">Magnesium</keyword>
<dbReference type="GO" id="GO:0046872">
    <property type="term" value="F:metal ion binding"/>
    <property type="evidence" value="ECO:0007669"/>
    <property type="project" value="UniProtKB-KW"/>
</dbReference>
<accession>A0A4V3D8F2</accession>
<feature type="binding site" evidence="3">
    <location>
        <position position="64"/>
    </location>
    <ligand>
        <name>Mg(2+)</name>
        <dbReference type="ChEBI" id="CHEBI:18420"/>
        <label>1</label>
    </ligand>
</feature>
<feature type="binding site" evidence="3">
    <location>
        <position position="285"/>
    </location>
    <ligand>
        <name>Mg(2+)</name>
        <dbReference type="ChEBI" id="CHEBI:18420"/>
        <label>1</label>
    </ligand>
</feature>
<feature type="binding site" evidence="3">
    <location>
        <position position="284"/>
    </location>
    <ligand>
        <name>Mg(2+)</name>
        <dbReference type="ChEBI" id="CHEBI:18420"/>
        <label>1</label>
    </ligand>
</feature>
<sequence length="332" mass="33578">MNTVRTRALAALHGLAIGDALGMPTQLLSRSDITGRFGSIEGFEDGPADHPIAPGMRAGTVTDDTEQALLVARLLIEGDGHIAPDRFAVELALWEKQMAAKGSADLLGPSTKRAIEAIAAGDSPLETGKYGTTNGAAMRIAPVGVATPHEPLDGLLDRVVEAGLVTHNTGLGIASAAAVAATVSAGVAGAGVGAALDAGQRAAEAGAVRGHWVAGGDMAARIAWARAHVVGRPEAEVLDFTYDVIGTSVASQESVVAAFALAQYLADDPWKAVRLAAGLGGDTDTVAAILGAMLGACHGTGAFPAEAVTTVREVNGIDFESLADDLLALRGR</sequence>
<dbReference type="EMBL" id="SNYN01000010">
    <property type="protein sequence ID" value="TDQ51547.1"/>
    <property type="molecule type" value="Genomic_DNA"/>
</dbReference>
<comment type="cofactor">
    <cofactor evidence="3">
        <name>Mg(2+)</name>
        <dbReference type="ChEBI" id="CHEBI:18420"/>
    </cofactor>
    <text evidence="3">Binds 2 magnesium ions per subunit.</text>
</comment>
<dbReference type="RefSeq" id="WP_133741973.1">
    <property type="nucleotide sequence ID" value="NZ_SNYN01000010.1"/>
</dbReference>
<keyword evidence="5" id="KW-1185">Reference proteome</keyword>
<keyword evidence="2 4" id="KW-0378">Hydrolase</keyword>
<feature type="binding site" evidence="3">
    <location>
        <position position="63"/>
    </location>
    <ligand>
        <name>Mg(2+)</name>
        <dbReference type="ChEBI" id="CHEBI:18420"/>
        <label>1</label>
    </ligand>
</feature>
<dbReference type="Pfam" id="PF03747">
    <property type="entry name" value="ADP_ribosyl_GH"/>
    <property type="match status" value="1"/>
</dbReference>
<dbReference type="InterPro" id="IPR005502">
    <property type="entry name" value="Ribosyl_crysJ1"/>
</dbReference>
<gene>
    <name evidence="4" type="ORF">EV190_11035</name>
</gene>
<dbReference type="OrthoDB" id="9798107at2"/>
<evidence type="ECO:0000313" key="4">
    <source>
        <dbReference type="EMBL" id="TDQ51547.1"/>
    </source>
</evidence>
<reference evidence="4 5" key="1">
    <citation type="submission" date="2019-03" db="EMBL/GenBank/DDBJ databases">
        <title>Genomic Encyclopedia of Type Strains, Phase IV (KMG-IV): sequencing the most valuable type-strain genomes for metagenomic binning, comparative biology and taxonomic classification.</title>
        <authorList>
            <person name="Goeker M."/>
        </authorList>
    </citation>
    <scope>NUCLEOTIDE SEQUENCE [LARGE SCALE GENOMIC DNA]</scope>
    <source>
        <strain evidence="4 5">DSM 46770</strain>
    </source>
</reference>
<comment type="similarity">
    <text evidence="1">Belongs to the ADP-ribosylglycohydrolase family.</text>
</comment>
<evidence type="ECO:0000313" key="5">
    <source>
        <dbReference type="Proteomes" id="UP000295281"/>
    </source>
</evidence>
<dbReference type="GO" id="GO:0016787">
    <property type="term" value="F:hydrolase activity"/>
    <property type="evidence" value="ECO:0007669"/>
    <property type="project" value="UniProtKB-KW"/>
</dbReference>
<evidence type="ECO:0000256" key="3">
    <source>
        <dbReference type="PIRSR" id="PIRSR605502-1"/>
    </source>
</evidence>
<dbReference type="Gene3D" id="1.10.4080.10">
    <property type="entry name" value="ADP-ribosylation/Crystallin J1"/>
    <property type="match status" value="1"/>
</dbReference>
<dbReference type="PANTHER" id="PTHR16222:SF24">
    <property type="entry name" value="ADP-RIBOSYLHYDROLASE ARH3"/>
    <property type="match status" value="1"/>
</dbReference>
<feature type="binding site" evidence="3">
    <location>
        <position position="282"/>
    </location>
    <ligand>
        <name>Mg(2+)</name>
        <dbReference type="ChEBI" id="CHEBI:18420"/>
        <label>1</label>
    </ligand>
</feature>
<comment type="caution">
    <text evidence="4">The sequence shown here is derived from an EMBL/GenBank/DDBJ whole genome shotgun (WGS) entry which is preliminary data.</text>
</comment>
<evidence type="ECO:0000256" key="1">
    <source>
        <dbReference type="ARBA" id="ARBA00010702"/>
    </source>
</evidence>
<dbReference type="SUPFAM" id="SSF101478">
    <property type="entry name" value="ADP-ribosylglycohydrolase"/>
    <property type="match status" value="1"/>
</dbReference>
<keyword evidence="3" id="KW-0479">Metal-binding</keyword>
<dbReference type="InterPro" id="IPR050792">
    <property type="entry name" value="ADP-ribosylglycohydrolase"/>
</dbReference>
<dbReference type="Proteomes" id="UP000295281">
    <property type="component" value="Unassembled WGS sequence"/>
</dbReference>
<proteinExistence type="inferred from homology"/>
<dbReference type="AlphaFoldDB" id="A0A4V3D8F2"/>